<protein>
    <submittedName>
        <fullName evidence="1">Uncharacterized protein</fullName>
    </submittedName>
</protein>
<name>A0A429ZTC7_9ENTE</name>
<dbReference type="SUPFAM" id="SSF51126">
    <property type="entry name" value="Pectin lyase-like"/>
    <property type="match status" value="1"/>
</dbReference>
<keyword evidence="2" id="KW-1185">Reference proteome</keyword>
<reference evidence="1 2" key="1">
    <citation type="submission" date="2017-05" db="EMBL/GenBank/DDBJ databases">
        <title>Vagococcus spp. assemblies.</title>
        <authorList>
            <person name="Gulvik C.A."/>
        </authorList>
    </citation>
    <scope>NUCLEOTIDE SEQUENCE [LARGE SCALE GENOMIC DNA]</scope>
    <source>
        <strain evidence="1 2">SS1995</strain>
    </source>
</reference>
<comment type="caution">
    <text evidence="1">The sequence shown here is derived from an EMBL/GenBank/DDBJ whole genome shotgun (WGS) entry which is preliminary data.</text>
</comment>
<evidence type="ECO:0000313" key="2">
    <source>
        <dbReference type="Proteomes" id="UP000287857"/>
    </source>
</evidence>
<dbReference type="InterPro" id="IPR011050">
    <property type="entry name" value="Pectin_lyase_fold/virulence"/>
</dbReference>
<proteinExistence type="predicted"/>
<dbReference type="AlphaFoldDB" id="A0A429ZTC7"/>
<evidence type="ECO:0000313" key="1">
    <source>
        <dbReference type="EMBL" id="RST96938.1"/>
    </source>
</evidence>
<dbReference type="InterPro" id="IPR012334">
    <property type="entry name" value="Pectin_lyas_fold"/>
</dbReference>
<dbReference type="RefSeq" id="WP_165866696.1">
    <property type="nucleotide sequence ID" value="NZ_NGJS01000020.1"/>
</dbReference>
<accession>A0A429ZTC7</accession>
<sequence>MNFLFKKFLNNRTDADFKKNLNDNSDTFNSFVDWVKLFFNKTNTRIDNLVVNSGGDSPNEVVDARVDILGNAHASLSARLESDYDFFKVTLIRNEIDIKGLKNEVEYLNTMVNTVFGNINETISLYVSQSKGNNNNTGTEEKPFKTIQRAVDSIPKVNSANYLIIVDKGAYLENVKINNISNPSIIIKGYNAESLPQYPKDTGVYVRAIEFNQCVGYVGIFGLTQTDSKNASRFVRFSYCTYGVCRGCAIRENTKSNTNYNAIVYTTSGGHAYDNDISNQNRVFLAEFTSNAVFAMSNRGTDNTNRILSSRSIVYNANTDVKGEDKKEIGGQIY</sequence>
<dbReference type="EMBL" id="NGJS01000020">
    <property type="protein sequence ID" value="RST96938.1"/>
    <property type="molecule type" value="Genomic_DNA"/>
</dbReference>
<gene>
    <name evidence="1" type="ORF">CBF37_10295</name>
</gene>
<organism evidence="1 2">
    <name type="scientific">Vagococcus vulneris</name>
    <dbReference type="NCBI Taxonomy" id="1977869"/>
    <lineage>
        <taxon>Bacteria</taxon>
        <taxon>Bacillati</taxon>
        <taxon>Bacillota</taxon>
        <taxon>Bacilli</taxon>
        <taxon>Lactobacillales</taxon>
        <taxon>Enterococcaceae</taxon>
        <taxon>Vagococcus</taxon>
    </lineage>
</organism>
<dbReference type="Gene3D" id="2.160.20.10">
    <property type="entry name" value="Single-stranded right-handed beta-helix, Pectin lyase-like"/>
    <property type="match status" value="1"/>
</dbReference>
<dbReference type="Proteomes" id="UP000287857">
    <property type="component" value="Unassembled WGS sequence"/>
</dbReference>